<reference evidence="1" key="1">
    <citation type="submission" date="2024-06" db="EMBL/GenBank/DDBJ databases">
        <authorList>
            <person name="Liu X."/>
            <person name="Lenzi L."/>
            <person name="Haldenby T S."/>
            <person name="Uol C."/>
        </authorList>
    </citation>
    <scope>NUCLEOTIDE SEQUENCE</scope>
</reference>
<evidence type="ECO:0000313" key="1">
    <source>
        <dbReference type="EMBL" id="CAL5139111.1"/>
    </source>
</evidence>
<comment type="caution">
    <text evidence="1">The sequence shown here is derived from an EMBL/GenBank/DDBJ whole genome shotgun (WGS) entry which is preliminary data.</text>
</comment>
<organism evidence="1 2">
    <name type="scientific">Calicophoron daubneyi</name>
    <name type="common">Rumen fluke</name>
    <name type="synonym">Paramphistomum daubneyi</name>
    <dbReference type="NCBI Taxonomy" id="300641"/>
    <lineage>
        <taxon>Eukaryota</taxon>
        <taxon>Metazoa</taxon>
        <taxon>Spiralia</taxon>
        <taxon>Lophotrochozoa</taxon>
        <taxon>Platyhelminthes</taxon>
        <taxon>Trematoda</taxon>
        <taxon>Digenea</taxon>
        <taxon>Plagiorchiida</taxon>
        <taxon>Pronocephalata</taxon>
        <taxon>Paramphistomoidea</taxon>
        <taxon>Paramphistomidae</taxon>
        <taxon>Calicophoron</taxon>
    </lineage>
</organism>
<dbReference type="Proteomes" id="UP001497525">
    <property type="component" value="Unassembled WGS sequence"/>
</dbReference>
<accession>A0AAV2TRD2</accession>
<gene>
    <name evidence="1" type="ORF">CDAUBV1_LOCUS14156</name>
</gene>
<name>A0AAV2TRD2_CALDB</name>
<evidence type="ECO:0000313" key="2">
    <source>
        <dbReference type="Proteomes" id="UP001497525"/>
    </source>
</evidence>
<dbReference type="EMBL" id="CAXLJL010000589">
    <property type="protein sequence ID" value="CAL5139111.1"/>
    <property type="molecule type" value="Genomic_DNA"/>
</dbReference>
<proteinExistence type="predicted"/>
<sequence length="74" mass="8521">MQTTAGNGMFQIPRDADFICSRLLITKILNHLFYRRASHQTETNGKLKLRSRIPQSHVFPSKHTGTFAFGDHMF</sequence>
<dbReference type="AlphaFoldDB" id="A0AAV2TRD2"/>
<protein>
    <submittedName>
        <fullName evidence="1">Uncharacterized protein</fullName>
    </submittedName>
</protein>